<dbReference type="Pfam" id="PF00501">
    <property type="entry name" value="AMP-binding"/>
    <property type="match status" value="1"/>
</dbReference>
<protein>
    <submittedName>
        <fullName evidence="3">Acyl-CoA synthetase (AMP-forming)/AMP-acid ligase II</fullName>
    </submittedName>
</protein>
<dbReference type="InterPro" id="IPR050237">
    <property type="entry name" value="ATP-dep_AMP-bd_enzyme"/>
</dbReference>
<reference evidence="4" key="1">
    <citation type="submission" date="2018-02" db="EMBL/GenBank/DDBJ databases">
        <authorList>
            <person name="Hausmann B."/>
        </authorList>
    </citation>
    <scope>NUCLEOTIDE SEQUENCE [LARGE SCALE GENOMIC DNA]</scope>
    <source>
        <strain evidence="4">Peat soil MAG SbA1</strain>
    </source>
</reference>
<dbReference type="InterPro" id="IPR025110">
    <property type="entry name" value="AMP-bd_C"/>
</dbReference>
<proteinExistence type="predicted"/>
<evidence type="ECO:0000313" key="3">
    <source>
        <dbReference type="EMBL" id="SPF40203.1"/>
    </source>
</evidence>
<name>A0A2U3KKM3_9BACT</name>
<dbReference type="PROSITE" id="PS00455">
    <property type="entry name" value="AMP_BINDING"/>
    <property type="match status" value="1"/>
</dbReference>
<organism evidence="3 4">
    <name type="scientific">Candidatus Sulfotelmatobacter kueseliae</name>
    <dbReference type="NCBI Taxonomy" id="2042962"/>
    <lineage>
        <taxon>Bacteria</taxon>
        <taxon>Pseudomonadati</taxon>
        <taxon>Acidobacteriota</taxon>
        <taxon>Terriglobia</taxon>
        <taxon>Terriglobales</taxon>
        <taxon>Candidatus Korobacteraceae</taxon>
        <taxon>Candidatus Sulfotelmatobacter</taxon>
    </lineage>
</organism>
<sequence>MRNGIEGNFARCLVERLGETSCLIDAATGQTVPSHDLPNLIVGFAAGLRSAGLGPGDRMLVGCRVSPASTLAYLGAMYAGVVPVPTEERLLSASGGFLLAQSQAKVVWTDKGTKCDWLKSHSVCHIEGTFEACSPDSLPPHPCAENDLAVLMPTSGSTGVPRLVMVAHSNLKSNTEAIIRSQRLGTDERAMLIMPVSYCFGASVMHTHLYQGGGVVFDSRFMFPDKVLHAINTYGCTTFAGVPVIYNVLLRRSNLKSIPLPSLRRFLQAGGALAPENVREMRHIVPTAEFLVMYGQTEATARISCLPKARLQEKLGSAGIPLDNLEVRIVDEEGREVPQGQIGEIQVRGPSVCFGYLDDPESTDRKFGGGWLKTGDFACCDKDGYLWIKGRTDEFIKIRGVRVSVGEVETKVAAMPGVSECAAVAVKHPEAGEALALLIVPDNSATESAVAENHGDDLGDRIRRALPPHWTCASVKIVAELPRTTNGKIARSQLQTLL</sequence>
<feature type="domain" description="AMP-binding enzyme C-terminal" evidence="2">
    <location>
        <begin position="407"/>
        <end position="488"/>
    </location>
</feature>
<dbReference type="Pfam" id="PF13193">
    <property type="entry name" value="AMP-binding_C"/>
    <property type="match status" value="1"/>
</dbReference>
<dbReference type="InterPro" id="IPR045851">
    <property type="entry name" value="AMP-bd_C_sf"/>
</dbReference>
<keyword evidence="3" id="KW-0436">Ligase</keyword>
<dbReference type="PANTHER" id="PTHR43767:SF1">
    <property type="entry name" value="NONRIBOSOMAL PEPTIDE SYNTHASE PES1 (EUROFUNG)-RELATED"/>
    <property type="match status" value="1"/>
</dbReference>
<dbReference type="OrthoDB" id="9778383at2"/>
<gene>
    <name evidence="3" type="ORF">SBA1_30054</name>
</gene>
<dbReference type="SUPFAM" id="SSF56801">
    <property type="entry name" value="Acetyl-CoA synthetase-like"/>
    <property type="match status" value="1"/>
</dbReference>
<dbReference type="Proteomes" id="UP000238701">
    <property type="component" value="Unassembled WGS sequence"/>
</dbReference>
<dbReference type="AlphaFoldDB" id="A0A2U3KKM3"/>
<feature type="domain" description="AMP-dependent synthetase/ligase" evidence="1">
    <location>
        <begin position="29"/>
        <end position="357"/>
    </location>
</feature>
<accession>A0A2U3KKM3</accession>
<dbReference type="InterPro" id="IPR020845">
    <property type="entry name" value="AMP-binding_CS"/>
</dbReference>
<dbReference type="InterPro" id="IPR000873">
    <property type="entry name" value="AMP-dep_synth/lig_dom"/>
</dbReference>
<dbReference type="GO" id="GO:0016878">
    <property type="term" value="F:acid-thiol ligase activity"/>
    <property type="evidence" value="ECO:0007669"/>
    <property type="project" value="UniProtKB-ARBA"/>
</dbReference>
<evidence type="ECO:0000313" key="4">
    <source>
        <dbReference type="Proteomes" id="UP000238701"/>
    </source>
</evidence>
<dbReference type="Gene3D" id="3.30.300.30">
    <property type="match status" value="1"/>
</dbReference>
<dbReference type="EMBL" id="OMOD01000122">
    <property type="protein sequence ID" value="SPF40203.1"/>
    <property type="molecule type" value="Genomic_DNA"/>
</dbReference>
<evidence type="ECO:0000259" key="1">
    <source>
        <dbReference type="Pfam" id="PF00501"/>
    </source>
</evidence>
<dbReference type="Gene3D" id="3.40.50.12780">
    <property type="entry name" value="N-terminal domain of ligase-like"/>
    <property type="match status" value="1"/>
</dbReference>
<evidence type="ECO:0000259" key="2">
    <source>
        <dbReference type="Pfam" id="PF13193"/>
    </source>
</evidence>
<dbReference type="PANTHER" id="PTHR43767">
    <property type="entry name" value="LONG-CHAIN-FATTY-ACID--COA LIGASE"/>
    <property type="match status" value="1"/>
</dbReference>
<dbReference type="InterPro" id="IPR042099">
    <property type="entry name" value="ANL_N_sf"/>
</dbReference>